<gene>
    <name evidence="1" type="primary">74</name>
    <name evidence="1" type="ORF">SEA_IBANTIK_74</name>
</gene>
<reference evidence="2" key="1">
    <citation type="submission" date="2018-04" db="EMBL/GenBank/DDBJ databases">
        <authorList>
            <person name="Go L.Y."/>
            <person name="Mitchell J.A."/>
        </authorList>
    </citation>
    <scope>NUCLEOTIDE SEQUENCE [LARGE SCALE GENOMIC DNA]</scope>
</reference>
<protein>
    <submittedName>
        <fullName evidence="1">Uncharacterized protein</fullName>
    </submittedName>
</protein>
<evidence type="ECO:0000313" key="2">
    <source>
        <dbReference type="Proteomes" id="UP000247188"/>
    </source>
</evidence>
<dbReference type="GeneID" id="80019294"/>
<proteinExistence type="predicted"/>
<sequence>MSQEGKFTMKMDRGWEYKMLGSLEAGALVAEVTGDIRDGAIREAPRRRSPKSGWNQIKKNISAFVEKDAKGYYGNVTIELNDRVRHALLQDRGWTDKRGRRHPGKRFLREALLKARVDE</sequence>
<name>A0A2U8UPE7_9CAUD</name>
<organism evidence="1 2">
    <name type="scientific">Streptomyces phage Ibantik</name>
    <dbReference type="NCBI Taxonomy" id="2182397"/>
    <lineage>
        <taxon>Viruses</taxon>
        <taxon>Duplodnaviria</taxon>
        <taxon>Heunggongvirae</taxon>
        <taxon>Uroviricota</taxon>
        <taxon>Caudoviricetes</taxon>
        <taxon>Ibantikvirus</taxon>
        <taxon>Ibantikvirus ibantik</taxon>
    </lineage>
</organism>
<keyword evidence="2" id="KW-1185">Reference proteome</keyword>
<dbReference type="RefSeq" id="YP_010754696.1">
    <property type="nucleotide sequence ID" value="NC_073462.1"/>
</dbReference>
<accession>A0A2U8UPE7</accession>
<evidence type="ECO:0000313" key="1">
    <source>
        <dbReference type="EMBL" id="AWN05296.1"/>
    </source>
</evidence>
<dbReference type="Proteomes" id="UP000247188">
    <property type="component" value="Segment"/>
</dbReference>
<dbReference type="KEGG" id="vg:80019294"/>
<dbReference type="EMBL" id="MH155870">
    <property type="protein sequence ID" value="AWN05296.1"/>
    <property type="molecule type" value="Genomic_DNA"/>
</dbReference>